<comment type="caution">
    <text evidence="2">The sequence shown here is derived from an EMBL/GenBank/DDBJ whole genome shotgun (WGS) entry which is preliminary data.</text>
</comment>
<gene>
    <name evidence="2" type="ORF">B296_00013293</name>
</gene>
<dbReference type="InterPro" id="IPR032629">
    <property type="entry name" value="DCB_dom"/>
</dbReference>
<sequence>MCFTEILHNFNQLLLLHSIRSDGDVSAKEGEVLASDVEKDVVIIRKSQENSEPIIAALASAGHTLDAAQTEVVLKPLRLAFETKNLKLLEPALDCLHVWSDMQIIPFRAIQLN</sequence>
<accession>A0A427B5S8</accession>
<dbReference type="Pfam" id="PF16213">
    <property type="entry name" value="DCB"/>
    <property type="match status" value="1"/>
</dbReference>
<feature type="domain" description="Mon2/Sec7/BIG1-like dimerisation and cyclophilin-binding" evidence="1">
    <location>
        <begin position="35"/>
        <end position="110"/>
    </location>
</feature>
<name>A0A427B5S8_ENSVE</name>
<protein>
    <recommendedName>
        <fullName evidence="1">Mon2/Sec7/BIG1-like dimerisation and cyclophilin-binding domain-containing protein</fullName>
    </recommendedName>
</protein>
<evidence type="ECO:0000313" key="2">
    <source>
        <dbReference type="EMBL" id="RRT83835.1"/>
    </source>
</evidence>
<organism evidence="2 3">
    <name type="scientific">Ensete ventricosum</name>
    <name type="common">Abyssinian banana</name>
    <name type="synonym">Musa ensete</name>
    <dbReference type="NCBI Taxonomy" id="4639"/>
    <lineage>
        <taxon>Eukaryota</taxon>
        <taxon>Viridiplantae</taxon>
        <taxon>Streptophyta</taxon>
        <taxon>Embryophyta</taxon>
        <taxon>Tracheophyta</taxon>
        <taxon>Spermatophyta</taxon>
        <taxon>Magnoliopsida</taxon>
        <taxon>Liliopsida</taxon>
        <taxon>Zingiberales</taxon>
        <taxon>Musaceae</taxon>
        <taxon>Ensete</taxon>
    </lineage>
</organism>
<dbReference type="Proteomes" id="UP000287651">
    <property type="component" value="Unassembled WGS sequence"/>
</dbReference>
<evidence type="ECO:0000313" key="3">
    <source>
        <dbReference type="Proteomes" id="UP000287651"/>
    </source>
</evidence>
<dbReference type="EMBL" id="AMZH03000424">
    <property type="protein sequence ID" value="RRT83835.1"/>
    <property type="molecule type" value="Genomic_DNA"/>
</dbReference>
<reference evidence="2 3" key="1">
    <citation type="journal article" date="2014" name="Agronomy (Basel)">
        <title>A Draft Genome Sequence for Ensete ventricosum, the Drought-Tolerant Tree Against Hunger.</title>
        <authorList>
            <person name="Harrison J."/>
            <person name="Moore K.A."/>
            <person name="Paszkiewicz K."/>
            <person name="Jones T."/>
            <person name="Grant M."/>
            <person name="Ambacheew D."/>
            <person name="Muzemil S."/>
            <person name="Studholme D.J."/>
        </authorList>
    </citation>
    <scope>NUCLEOTIDE SEQUENCE [LARGE SCALE GENOMIC DNA]</scope>
</reference>
<evidence type="ECO:0000259" key="1">
    <source>
        <dbReference type="Pfam" id="PF16213"/>
    </source>
</evidence>
<dbReference type="AlphaFoldDB" id="A0A427B5S8"/>
<proteinExistence type="predicted"/>